<dbReference type="EMBL" id="OY660870">
    <property type="protein sequence ID" value="CAJ1061026.1"/>
    <property type="molecule type" value="Genomic_DNA"/>
</dbReference>
<dbReference type="EMBL" id="OY660870">
    <property type="protein sequence ID" value="CAJ1061025.1"/>
    <property type="molecule type" value="Genomic_DNA"/>
</dbReference>
<organism evidence="2 4">
    <name type="scientific">Xyrichtys novacula</name>
    <name type="common">Pearly razorfish</name>
    <name type="synonym">Hemipteronotus novacula</name>
    <dbReference type="NCBI Taxonomy" id="13765"/>
    <lineage>
        <taxon>Eukaryota</taxon>
        <taxon>Metazoa</taxon>
        <taxon>Chordata</taxon>
        <taxon>Craniata</taxon>
        <taxon>Vertebrata</taxon>
        <taxon>Euteleostomi</taxon>
        <taxon>Actinopterygii</taxon>
        <taxon>Neopterygii</taxon>
        <taxon>Teleostei</taxon>
        <taxon>Neoteleostei</taxon>
        <taxon>Acanthomorphata</taxon>
        <taxon>Eupercaria</taxon>
        <taxon>Labriformes</taxon>
        <taxon>Labridae</taxon>
        <taxon>Xyrichtys</taxon>
    </lineage>
</organism>
<gene>
    <name evidence="2" type="ORF">XNOV1_A002691</name>
    <name evidence="3" type="ORF">XNOV1_A021269</name>
    <name evidence="1" type="ORF">XNOV1_A031252</name>
</gene>
<name>A0AAV1FHZ3_XYRNO</name>
<proteinExistence type="predicted"/>
<evidence type="ECO:0000313" key="2">
    <source>
        <dbReference type="EMBL" id="CAJ1061026.1"/>
    </source>
</evidence>
<dbReference type="EMBL" id="OY660870">
    <property type="protein sequence ID" value="CAJ1061027.1"/>
    <property type="molecule type" value="Genomic_DNA"/>
</dbReference>
<keyword evidence="4" id="KW-1185">Reference proteome</keyword>
<dbReference type="Proteomes" id="UP001178508">
    <property type="component" value="Chromosome 7"/>
</dbReference>
<reference evidence="2" key="1">
    <citation type="submission" date="2023-08" db="EMBL/GenBank/DDBJ databases">
        <authorList>
            <person name="Alioto T."/>
            <person name="Alioto T."/>
            <person name="Gomez Garrido J."/>
        </authorList>
    </citation>
    <scope>NUCLEOTIDE SEQUENCE</scope>
</reference>
<dbReference type="AlphaFoldDB" id="A0AAV1FHZ3"/>
<sequence>MVVAGGCDASVEDILASMFTEIVQTLSADVVKILLPMLMERFCRKESAEEMNEVLEEFRTRPCLGDSLTDSFAAALHVPAEKCESTEKLTDLVENEVQQKVSSVLSVVSNSESWPEDPAVYIPGATSCISSLRCMLTHAMEFLKRTVTRAKCFRWRSNVEILSSRNMESEKATEDAERYAGGFDRGSPSFCDKFFASRMEDCFLACQFEKMKIGLKDMFRKKDNTHVVSLSSYSCMSSSSVDIPDDEHILPGVVPESRPQKKVTFHPDVTTYIIKEQDSSSLEYEDIKNDVDNLFQMAPPSSLQESQISLEIKKFSRELTDKMYAHLMSTEYCKLSLAPLRKCLSDTIISQSQMCRNGSLRETSPELLYVLTEDAVTQFLQKTALWYEKDPSVGAPTSIGCSPTALQNNHTDCLQSSSQTPRPILKSVLPSRAKRQVKNLLVSLLLELQLRATWRDEVPIAFSDLGSIRDRLYNRARHDSSFLQVKDIKNRKKFLKGVLKELIKEIGPVEQTLRVAVSNPTAFDDAVLRCLKTKMEKTQTKSRVARFFQVLGRPFRQFFGTNNDDSIREY</sequence>
<evidence type="ECO:0000313" key="3">
    <source>
        <dbReference type="EMBL" id="CAJ1061027.1"/>
    </source>
</evidence>
<accession>A0AAV1FHZ3</accession>
<protein>
    <submittedName>
        <fullName evidence="2">Uncharacterized protein LOC117829667 isoform X2</fullName>
    </submittedName>
</protein>
<evidence type="ECO:0000313" key="1">
    <source>
        <dbReference type="EMBL" id="CAJ1061025.1"/>
    </source>
</evidence>
<evidence type="ECO:0000313" key="4">
    <source>
        <dbReference type="Proteomes" id="UP001178508"/>
    </source>
</evidence>